<name>A0A9W4H1V3_9ACTN</name>
<evidence type="ECO:0000313" key="3">
    <source>
        <dbReference type="Proteomes" id="UP001153328"/>
    </source>
</evidence>
<feature type="region of interest" description="Disordered" evidence="1">
    <location>
        <begin position="221"/>
        <end position="252"/>
    </location>
</feature>
<evidence type="ECO:0000256" key="1">
    <source>
        <dbReference type="SAM" id="MobiDB-lite"/>
    </source>
</evidence>
<dbReference type="AlphaFoldDB" id="A0A9W4H1V3"/>
<sequence>MPHHPSSNRRALAPGQAHAEAPHPAHAHDDGPHGGASCPGMSHPGMAPAPGVADRLDAALPKGVASALGPGVPSRTYDATAPTPRPTAPSTFNCTEAAAHHRRRLVVPRRHRVDPCFSDDEWTEITTAATACQLTPGGFTSAAAIAYSRADRRTSLGDERHHLEALMDANTALHAIGGQLNSLAHFLNSGGTPNPVPAVHLLERVTLAVAHVTSAVTTLPTAGVQPTRPTTPAADITHHHRQRSRTARRNRTHPCFSDSEWADLTTAASACGLKPGGYAAAATLLAARAQNPRAAIADTRRQLEELMNANRQLAAVGNNLAQLLPHLPATGLLHDQAQRALGLVRDALDTVDTAAAAVAGK</sequence>
<dbReference type="Proteomes" id="UP001153328">
    <property type="component" value="Unassembled WGS sequence"/>
</dbReference>
<feature type="compositionally biased region" description="Basic residues" evidence="1">
    <location>
        <begin position="238"/>
        <end position="252"/>
    </location>
</feature>
<feature type="compositionally biased region" description="Basic and acidic residues" evidence="1">
    <location>
        <begin position="20"/>
        <end position="32"/>
    </location>
</feature>
<gene>
    <name evidence="2" type="ORF">SBRY_30804</name>
</gene>
<evidence type="ECO:0008006" key="4">
    <source>
        <dbReference type="Google" id="ProtNLM"/>
    </source>
</evidence>
<proteinExistence type="predicted"/>
<protein>
    <recommendedName>
        <fullName evidence="4">Mobilization protein</fullName>
    </recommendedName>
</protein>
<keyword evidence="3" id="KW-1185">Reference proteome</keyword>
<feature type="region of interest" description="Disordered" evidence="1">
    <location>
        <begin position="67"/>
        <end position="93"/>
    </location>
</feature>
<comment type="caution">
    <text evidence="2">The sequence shown here is derived from an EMBL/GenBank/DDBJ whole genome shotgun (WGS) entry which is preliminary data.</text>
</comment>
<dbReference type="EMBL" id="CAJVAX010000017">
    <property type="protein sequence ID" value="CAG7643406.1"/>
    <property type="molecule type" value="Genomic_DNA"/>
</dbReference>
<feature type="region of interest" description="Disordered" evidence="1">
    <location>
        <begin position="1"/>
        <end position="53"/>
    </location>
</feature>
<reference evidence="2" key="1">
    <citation type="submission" date="2021-06" db="EMBL/GenBank/DDBJ databases">
        <authorList>
            <person name="Arsene-Ploetze F."/>
        </authorList>
    </citation>
    <scope>NUCLEOTIDE SEQUENCE</scope>
    <source>
        <strain evidence="2">SBRY1</strain>
    </source>
</reference>
<organism evidence="2 3">
    <name type="scientific">Actinacidiphila bryophytorum</name>
    <dbReference type="NCBI Taxonomy" id="1436133"/>
    <lineage>
        <taxon>Bacteria</taxon>
        <taxon>Bacillati</taxon>
        <taxon>Actinomycetota</taxon>
        <taxon>Actinomycetes</taxon>
        <taxon>Kitasatosporales</taxon>
        <taxon>Streptomycetaceae</taxon>
        <taxon>Actinacidiphila</taxon>
    </lineage>
</organism>
<evidence type="ECO:0000313" key="2">
    <source>
        <dbReference type="EMBL" id="CAG7643406.1"/>
    </source>
</evidence>
<accession>A0A9W4H1V3</accession>